<evidence type="ECO:0000256" key="1">
    <source>
        <dbReference type="SAM" id="MobiDB-lite"/>
    </source>
</evidence>
<organism evidence="3 4">
    <name type="scientific">Chitiniphilus eburneus</name>
    <dbReference type="NCBI Taxonomy" id="2571148"/>
    <lineage>
        <taxon>Bacteria</taxon>
        <taxon>Pseudomonadati</taxon>
        <taxon>Pseudomonadota</taxon>
        <taxon>Betaproteobacteria</taxon>
        <taxon>Neisseriales</taxon>
        <taxon>Chitinibacteraceae</taxon>
        <taxon>Chitiniphilus</taxon>
    </lineage>
</organism>
<dbReference type="AlphaFoldDB" id="A0A4U0PHQ1"/>
<evidence type="ECO:0000313" key="4">
    <source>
        <dbReference type="Proteomes" id="UP000310016"/>
    </source>
</evidence>
<evidence type="ECO:0000256" key="2">
    <source>
        <dbReference type="SAM" id="Phobius"/>
    </source>
</evidence>
<reference evidence="3 4" key="1">
    <citation type="submission" date="2019-04" db="EMBL/GenBank/DDBJ databases">
        <title>Chitiniphilus eburnea sp. nov., a novel chitinolytic bacterium isolated from aquaculture sludge.</title>
        <authorList>
            <person name="Sheng M."/>
        </authorList>
    </citation>
    <scope>NUCLEOTIDE SEQUENCE [LARGE SCALE GENOMIC DNA]</scope>
    <source>
        <strain evidence="3 4">HX-2-15</strain>
    </source>
</reference>
<evidence type="ECO:0000313" key="3">
    <source>
        <dbReference type="EMBL" id="TJZ66662.1"/>
    </source>
</evidence>
<protein>
    <submittedName>
        <fullName evidence="3">Uncharacterized protein</fullName>
    </submittedName>
</protein>
<keyword evidence="2" id="KW-0472">Membrane</keyword>
<feature type="transmembrane region" description="Helical" evidence="2">
    <location>
        <begin position="74"/>
        <end position="94"/>
    </location>
</feature>
<dbReference type="EMBL" id="SUMF01000031">
    <property type="protein sequence ID" value="TJZ66662.1"/>
    <property type="molecule type" value="Genomic_DNA"/>
</dbReference>
<keyword evidence="2" id="KW-0812">Transmembrane</keyword>
<accession>A0A4U0PHQ1</accession>
<dbReference type="RefSeq" id="WP_136774662.1">
    <property type="nucleotide sequence ID" value="NZ_CP156074.1"/>
</dbReference>
<gene>
    <name evidence="3" type="ORF">FAZ21_17175</name>
</gene>
<comment type="caution">
    <text evidence="3">The sequence shown here is derived from an EMBL/GenBank/DDBJ whole genome shotgun (WGS) entry which is preliminary data.</text>
</comment>
<name>A0A4U0PHQ1_9NEIS</name>
<keyword evidence="4" id="KW-1185">Reference proteome</keyword>
<feature type="transmembrane region" description="Helical" evidence="2">
    <location>
        <begin position="145"/>
        <end position="168"/>
    </location>
</feature>
<sequence length="203" mass="22283">MRTLTQEYLGGTLLDEDHYKIDLAVLERYQSFSSELLRLALLGLAAYGFLIANVALKMDYTTVLTQALKPVSPFFWSAVALALCTGFALGHRYFSTDCLTHFVRQRRLGEWLAQARPPRSVCQAALQTIDHEERSLARDLFLCKWSLIAACASLFVGVGCFAVGIGLLSSSMQSASDAHSSPEARVAAPQPVFQRAASTSSMR</sequence>
<proteinExistence type="predicted"/>
<dbReference type="OrthoDB" id="9554254at2"/>
<dbReference type="Proteomes" id="UP000310016">
    <property type="component" value="Unassembled WGS sequence"/>
</dbReference>
<feature type="region of interest" description="Disordered" evidence="1">
    <location>
        <begin position="180"/>
        <end position="203"/>
    </location>
</feature>
<keyword evidence="2" id="KW-1133">Transmembrane helix</keyword>
<feature type="transmembrane region" description="Helical" evidence="2">
    <location>
        <begin position="36"/>
        <end position="54"/>
    </location>
</feature>